<dbReference type="Proteomes" id="UP000646426">
    <property type="component" value="Unassembled WGS sequence"/>
</dbReference>
<accession>A0A918W6V5</accession>
<dbReference type="RefSeq" id="WP_189453925.1">
    <property type="nucleotide sequence ID" value="NZ_BMYD01000001.1"/>
</dbReference>
<keyword evidence="2" id="KW-1185">Reference proteome</keyword>
<evidence type="ECO:0000313" key="1">
    <source>
        <dbReference type="EMBL" id="GHA75026.1"/>
    </source>
</evidence>
<reference evidence="1" key="1">
    <citation type="journal article" date="2014" name="Int. J. Syst. Evol. Microbiol.">
        <title>Complete genome sequence of Corynebacterium casei LMG S-19264T (=DSM 44701T), isolated from a smear-ripened cheese.</title>
        <authorList>
            <consortium name="US DOE Joint Genome Institute (JGI-PGF)"/>
            <person name="Walter F."/>
            <person name="Albersmeier A."/>
            <person name="Kalinowski J."/>
            <person name="Ruckert C."/>
        </authorList>
    </citation>
    <scope>NUCLEOTIDE SEQUENCE</scope>
    <source>
        <strain evidence="1">KCTC 23077</strain>
    </source>
</reference>
<gene>
    <name evidence="1" type="ORF">GCM10007067_10150</name>
</gene>
<comment type="caution">
    <text evidence="1">The sequence shown here is derived from an EMBL/GenBank/DDBJ whole genome shotgun (WGS) entry which is preliminary data.</text>
</comment>
<evidence type="ECO:0000313" key="2">
    <source>
        <dbReference type="Proteomes" id="UP000646426"/>
    </source>
</evidence>
<organism evidence="1 2">
    <name type="scientific">Cognatilysobacter bugurensis</name>
    <dbReference type="NCBI Taxonomy" id="543356"/>
    <lineage>
        <taxon>Bacteria</taxon>
        <taxon>Pseudomonadati</taxon>
        <taxon>Pseudomonadota</taxon>
        <taxon>Gammaproteobacteria</taxon>
        <taxon>Lysobacterales</taxon>
        <taxon>Lysobacteraceae</taxon>
        <taxon>Cognatilysobacter</taxon>
    </lineage>
</organism>
<dbReference type="EMBL" id="BMYD01000001">
    <property type="protein sequence ID" value="GHA75026.1"/>
    <property type="molecule type" value="Genomic_DNA"/>
</dbReference>
<name>A0A918W6V5_9GAMM</name>
<sequence>MSYLKRLSEMAPDGDTQHHWDRLVGRFVLAFGDIENVVTSCLRLLPQDPIGRTASELHLAQRISLLEEILSPRRTAARSNLLDAVKAVRRYSSKRNIVAHNGLSFRFERDGQGLAVESAIRSTRGDRFHEVSHREMIDLVEEVMSISAALNNAFLEVVDDEPEIEHRLDSE</sequence>
<dbReference type="AlphaFoldDB" id="A0A918W6V5"/>
<reference evidence="1" key="2">
    <citation type="submission" date="2020-09" db="EMBL/GenBank/DDBJ databases">
        <authorList>
            <person name="Sun Q."/>
            <person name="Kim S."/>
        </authorList>
    </citation>
    <scope>NUCLEOTIDE SEQUENCE</scope>
    <source>
        <strain evidence="1">KCTC 23077</strain>
    </source>
</reference>
<protein>
    <submittedName>
        <fullName evidence="1">Uncharacterized protein</fullName>
    </submittedName>
</protein>
<proteinExistence type="predicted"/>